<dbReference type="PANTHER" id="PTHR11766:SF0">
    <property type="entry name" value="TYROSINE--TRNA LIGASE, MITOCHONDRIAL"/>
    <property type="match status" value="1"/>
</dbReference>
<keyword evidence="12" id="KW-1185">Reference proteome</keyword>
<dbReference type="PROSITE" id="PS50889">
    <property type="entry name" value="S4"/>
    <property type="match status" value="1"/>
</dbReference>
<evidence type="ECO:0000256" key="10">
    <source>
        <dbReference type="RuleBase" id="RU361234"/>
    </source>
</evidence>
<keyword evidence="2 10" id="KW-0436">Ligase</keyword>
<dbReference type="EC" id="6.1.1.1" evidence="1 10"/>
<evidence type="ECO:0000256" key="7">
    <source>
        <dbReference type="ARBA" id="ARBA00033323"/>
    </source>
</evidence>
<comment type="catalytic activity">
    <reaction evidence="8 10">
        <text>tRNA(Tyr) + L-tyrosine + ATP = L-tyrosyl-tRNA(Tyr) + AMP + diphosphate + H(+)</text>
        <dbReference type="Rhea" id="RHEA:10220"/>
        <dbReference type="Rhea" id="RHEA-COMP:9706"/>
        <dbReference type="Rhea" id="RHEA-COMP:9707"/>
        <dbReference type="ChEBI" id="CHEBI:15378"/>
        <dbReference type="ChEBI" id="CHEBI:30616"/>
        <dbReference type="ChEBI" id="CHEBI:33019"/>
        <dbReference type="ChEBI" id="CHEBI:58315"/>
        <dbReference type="ChEBI" id="CHEBI:78442"/>
        <dbReference type="ChEBI" id="CHEBI:78536"/>
        <dbReference type="ChEBI" id="CHEBI:456215"/>
        <dbReference type="EC" id="6.1.1.1"/>
    </reaction>
</comment>
<dbReference type="NCBIfam" id="TIGR00234">
    <property type="entry name" value="tyrS"/>
    <property type="match status" value="1"/>
</dbReference>
<keyword evidence="3 10" id="KW-0547">Nucleotide-binding</keyword>
<dbReference type="PRINTS" id="PR01040">
    <property type="entry name" value="TRNASYNTHTYR"/>
</dbReference>
<dbReference type="HAMAP" id="MF_02006">
    <property type="entry name" value="Tyr_tRNA_synth_type1"/>
    <property type="match status" value="1"/>
</dbReference>
<evidence type="ECO:0000256" key="3">
    <source>
        <dbReference type="ARBA" id="ARBA00022741"/>
    </source>
</evidence>
<organism evidence="11 12">
    <name type="scientific">Tetraparma gracilis</name>
    <dbReference type="NCBI Taxonomy" id="2962635"/>
    <lineage>
        <taxon>Eukaryota</taxon>
        <taxon>Sar</taxon>
        <taxon>Stramenopiles</taxon>
        <taxon>Ochrophyta</taxon>
        <taxon>Bolidophyceae</taxon>
        <taxon>Parmales</taxon>
        <taxon>Triparmaceae</taxon>
        <taxon>Tetraparma</taxon>
    </lineage>
</organism>
<dbReference type="Gene3D" id="1.10.240.10">
    <property type="entry name" value="Tyrosyl-Transfer RNA Synthetase"/>
    <property type="match status" value="1"/>
</dbReference>
<dbReference type="Proteomes" id="UP001165060">
    <property type="component" value="Unassembled WGS sequence"/>
</dbReference>
<evidence type="ECO:0000256" key="6">
    <source>
        <dbReference type="ARBA" id="ARBA00023146"/>
    </source>
</evidence>
<evidence type="ECO:0000256" key="2">
    <source>
        <dbReference type="ARBA" id="ARBA00022598"/>
    </source>
</evidence>
<dbReference type="CDD" id="cd00805">
    <property type="entry name" value="TyrRS_core"/>
    <property type="match status" value="1"/>
</dbReference>
<dbReference type="InterPro" id="IPR014729">
    <property type="entry name" value="Rossmann-like_a/b/a_fold"/>
</dbReference>
<keyword evidence="4 10" id="KW-0067">ATP-binding</keyword>
<evidence type="ECO:0000256" key="1">
    <source>
        <dbReference type="ARBA" id="ARBA00013160"/>
    </source>
</evidence>
<dbReference type="InterPro" id="IPR024088">
    <property type="entry name" value="Tyr-tRNA-ligase_bac-type"/>
</dbReference>
<gene>
    <name evidence="11" type="ORF">TeGR_g8370</name>
</gene>
<dbReference type="SUPFAM" id="SSF55174">
    <property type="entry name" value="Alpha-L RNA-binding motif"/>
    <property type="match status" value="1"/>
</dbReference>
<evidence type="ECO:0000313" key="12">
    <source>
        <dbReference type="Proteomes" id="UP001165060"/>
    </source>
</evidence>
<keyword evidence="5 10" id="KW-0648">Protein biosynthesis</keyword>
<dbReference type="PANTHER" id="PTHR11766">
    <property type="entry name" value="TYROSYL-TRNA SYNTHETASE"/>
    <property type="match status" value="1"/>
</dbReference>
<accession>A0ABQ6NBG1</accession>
<comment type="caution">
    <text evidence="11">The sequence shown here is derived from an EMBL/GenBank/DDBJ whole genome shotgun (WGS) entry which is preliminary data.</text>
</comment>
<dbReference type="InterPro" id="IPR024107">
    <property type="entry name" value="Tyr-tRNA-ligase_bac_1"/>
</dbReference>
<comment type="similarity">
    <text evidence="10">Belongs to the class-I aminoacyl-tRNA synthetase family.</text>
</comment>
<keyword evidence="9" id="KW-0694">RNA-binding</keyword>
<dbReference type="EMBL" id="BRYB01006593">
    <property type="protein sequence ID" value="GMI52522.1"/>
    <property type="molecule type" value="Genomic_DNA"/>
</dbReference>
<evidence type="ECO:0000256" key="5">
    <source>
        <dbReference type="ARBA" id="ARBA00022917"/>
    </source>
</evidence>
<evidence type="ECO:0000256" key="8">
    <source>
        <dbReference type="ARBA" id="ARBA00048248"/>
    </source>
</evidence>
<proteinExistence type="inferred from homology"/>
<dbReference type="Gene3D" id="3.10.290.10">
    <property type="entry name" value="RNA-binding S4 domain"/>
    <property type="match status" value="1"/>
</dbReference>
<name>A0ABQ6NBG1_9STRA</name>
<dbReference type="Gene3D" id="3.40.50.620">
    <property type="entry name" value="HUPs"/>
    <property type="match status" value="1"/>
</dbReference>
<evidence type="ECO:0000313" key="11">
    <source>
        <dbReference type="EMBL" id="GMI52522.1"/>
    </source>
</evidence>
<dbReference type="InterPro" id="IPR036986">
    <property type="entry name" value="S4_RNA-bd_sf"/>
</dbReference>
<evidence type="ECO:0000256" key="9">
    <source>
        <dbReference type="PROSITE-ProRule" id="PRU00182"/>
    </source>
</evidence>
<protein>
    <recommendedName>
        <fullName evidence="1 10">Tyrosine--tRNA ligase</fullName>
        <ecNumber evidence="1 10">6.1.1.1</ecNumber>
    </recommendedName>
    <alternativeName>
        <fullName evidence="7 10">Tyrosyl-tRNA synthetase</fullName>
    </alternativeName>
</protein>
<dbReference type="Pfam" id="PF00579">
    <property type="entry name" value="tRNA-synt_1b"/>
    <property type="match status" value="1"/>
</dbReference>
<reference evidence="11 12" key="1">
    <citation type="journal article" date="2023" name="Commun. Biol.">
        <title>Genome analysis of Parmales, the sister group of diatoms, reveals the evolutionary specialization of diatoms from phago-mixotrophs to photoautotrophs.</title>
        <authorList>
            <person name="Ban H."/>
            <person name="Sato S."/>
            <person name="Yoshikawa S."/>
            <person name="Yamada K."/>
            <person name="Nakamura Y."/>
            <person name="Ichinomiya M."/>
            <person name="Sato N."/>
            <person name="Blanc-Mathieu R."/>
            <person name="Endo H."/>
            <person name="Kuwata A."/>
            <person name="Ogata H."/>
        </authorList>
    </citation>
    <scope>NUCLEOTIDE SEQUENCE [LARGE SCALE GENOMIC DNA]</scope>
</reference>
<dbReference type="InterPro" id="IPR002307">
    <property type="entry name" value="Tyr-tRNA-ligase"/>
</dbReference>
<evidence type="ECO:0000256" key="4">
    <source>
        <dbReference type="ARBA" id="ARBA00022840"/>
    </source>
</evidence>
<keyword evidence="6 10" id="KW-0030">Aminoacyl-tRNA synthetase</keyword>
<dbReference type="InterPro" id="IPR002305">
    <property type="entry name" value="aa-tRNA-synth_Ic"/>
</dbReference>
<dbReference type="SUPFAM" id="SSF52374">
    <property type="entry name" value="Nucleotidylyl transferase"/>
    <property type="match status" value="1"/>
</dbReference>
<sequence>MRDRGYLFQCTSLSSLDDTMLSSSPSKPFSAYLGFDATADSLHVGSLLQIMILRHLQRSGCRPVVLVGGGTSKVGDPTGKDESRKMLTDEQIQGNIEGISKVFKKFMAFEGDASAEESPPGPPAILVNNDSWLSSLNYLSFLRDFGPLFTINRMLSFTSVQERMARDSPLTFLEFNYMILQAFDFLKLNEEHGVKLQLGGSDQWGNIVSGVELTRRKGGEQVFGLTAPLIQTSDGRKMGKTEGGAVWLNEDKLSVYDYWQFWRNTSDEDVIRFLKLFTELPLPEIEKMEATMTGSALNAAKMTLADEATSLLHGRSHLPAIHETAKSMFGGAGTTDTSQLPKFSAPRGTRVIDALVGLGFASSKKEAKRLIAGGGCRVRDEKVVDELAELDGDEAELVLRAGKKKAGLVVFE</sequence>